<dbReference type="PROSITE" id="PS51828">
    <property type="entry name" value="PTX_2"/>
    <property type="match status" value="1"/>
</dbReference>
<dbReference type="GeneTree" id="ENSGT01060000248591"/>
<evidence type="ECO:0000256" key="1">
    <source>
        <dbReference type="ARBA" id="ARBA00001913"/>
    </source>
</evidence>
<dbReference type="SUPFAM" id="SSF49899">
    <property type="entry name" value="Concanavalin A-like lectins/glucanases"/>
    <property type="match status" value="1"/>
</dbReference>
<dbReference type="GO" id="GO:0046872">
    <property type="term" value="F:metal ion binding"/>
    <property type="evidence" value="ECO:0007669"/>
    <property type="project" value="UniProtKB-KW"/>
</dbReference>
<dbReference type="STRING" id="7994.ENSAMXP00000028382"/>
<dbReference type="Bgee" id="ENSAMXG00000033964">
    <property type="expression patterns" value="Expressed in brain and 3 other cell types or tissues"/>
</dbReference>
<evidence type="ECO:0000256" key="6">
    <source>
        <dbReference type="PROSITE-ProRule" id="PRU01172"/>
    </source>
</evidence>
<name>A0A3B1IEN5_ASTMX</name>
<evidence type="ECO:0000256" key="2">
    <source>
        <dbReference type="ARBA" id="ARBA00022723"/>
    </source>
</evidence>
<reference evidence="11" key="2">
    <citation type="journal article" date="2014" name="Nat. Commun.">
        <title>The cavefish genome reveals candidate genes for eye loss.</title>
        <authorList>
            <person name="McGaugh S.E."/>
            <person name="Gross J.B."/>
            <person name="Aken B."/>
            <person name="Blin M."/>
            <person name="Borowsky R."/>
            <person name="Chalopin D."/>
            <person name="Hinaux H."/>
            <person name="Jeffery W.R."/>
            <person name="Keene A."/>
            <person name="Ma L."/>
            <person name="Minx P."/>
            <person name="Murphy D."/>
            <person name="O'Quin K.E."/>
            <person name="Retaux S."/>
            <person name="Rohner N."/>
            <person name="Searle S.M."/>
            <person name="Stahl B.A."/>
            <person name="Tabin C."/>
            <person name="Volff J.N."/>
            <person name="Yoshizawa M."/>
            <person name="Warren W.C."/>
        </authorList>
    </citation>
    <scope>NUCLEOTIDE SEQUENCE [LARGE SCALE GENOMIC DNA]</scope>
    <source>
        <strain evidence="11">female</strain>
    </source>
</reference>
<dbReference type="Proteomes" id="UP000018467">
    <property type="component" value="Unassembled WGS sequence"/>
</dbReference>
<dbReference type="PANTHER" id="PTHR19277">
    <property type="entry name" value="PENTRAXIN"/>
    <property type="match status" value="1"/>
</dbReference>
<keyword evidence="3" id="KW-0106">Calcium</keyword>
<dbReference type="Ensembl" id="ENSAMXT00000036956.1">
    <property type="protein sequence ID" value="ENSAMXP00000028382.1"/>
    <property type="gene ID" value="ENSAMXG00000033964.1"/>
</dbReference>
<reference evidence="11" key="1">
    <citation type="submission" date="2013-03" db="EMBL/GenBank/DDBJ databases">
        <authorList>
            <person name="Jeffery W."/>
            <person name="Warren W."/>
            <person name="Wilson R.K."/>
        </authorList>
    </citation>
    <scope>NUCLEOTIDE SEQUENCE</scope>
    <source>
        <strain evidence="11">female</strain>
    </source>
</reference>
<feature type="disulfide bond" evidence="6">
    <location>
        <begin position="337"/>
        <end position="396"/>
    </location>
</feature>
<proteinExistence type="predicted"/>
<dbReference type="PANTHER" id="PTHR19277:SF162">
    <property type="entry name" value="NEURONAL PENTRAXIN RECEPTOR"/>
    <property type="match status" value="1"/>
</dbReference>
<organism evidence="10 11">
    <name type="scientific">Astyanax mexicanus</name>
    <name type="common">Blind cave fish</name>
    <name type="synonym">Astyanax fasciatus mexicanus</name>
    <dbReference type="NCBI Taxonomy" id="7994"/>
    <lineage>
        <taxon>Eukaryota</taxon>
        <taxon>Metazoa</taxon>
        <taxon>Chordata</taxon>
        <taxon>Craniata</taxon>
        <taxon>Vertebrata</taxon>
        <taxon>Euteleostomi</taxon>
        <taxon>Actinopterygii</taxon>
        <taxon>Neopterygii</taxon>
        <taxon>Teleostei</taxon>
        <taxon>Ostariophysi</taxon>
        <taxon>Characiformes</taxon>
        <taxon>Characoidei</taxon>
        <taxon>Acestrorhamphidae</taxon>
        <taxon>Acestrorhamphinae</taxon>
        <taxon>Astyanax</taxon>
    </lineage>
</organism>
<feature type="region of interest" description="Disordered" evidence="8">
    <location>
        <begin position="107"/>
        <end position="127"/>
    </location>
</feature>
<keyword evidence="5" id="KW-0325">Glycoprotein</keyword>
<keyword evidence="7" id="KW-0175">Coiled coil</keyword>
<keyword evidence="11" id="KW-1185">Reference proteome</keyword>
<dbReference type="InParanoid" id="A0A3B1IEN5"/>
<evidence type="ECO:0000256" key="5">
    <source>
        <dbReference type="ARBA" id="ARBA00023180"/>
    </source>
</evidence>
<dbReference type="InterPro" id="IPR001759">
    <property type="entry name" value="PTX_dom"/>
</dbReference>
<dbReference type="InterPro" id="IPR013320">
    <property type="entry name" value="ConA-like_dom_sf"/>
</dbReference>
<feature type="coiled-coil region" evidence="7">
    <location>
        <begin position="247"/>
        <end position="284"/>
    </location>
</feature>
<reference evidence="10" key="4">
    <citation type="submission" date="2025-09" db="UniProtKB">
        <authorList>
            <consortium name="Ensembl"/>
        </authorList>
    </citation>
    <scope>IDENTIFICATION</scope>
</reference>
<evidence type="ECO:0000313" key="10">
    <source>
        <dbReference type="Ensembl" id="ENSAMXP00000028382.1"/>
    </source>
</evidence>
<dbReference type="PRINTS" id="PR00895">
    <property type="entry name" value="PENTAXIN"/>
</dbReference>
<dbReference type="AlphaFoldDB" id="A0A3B1IEN5"/>
<evidence type="ECO:0000256" key="4">
    <source>
        <dbReference type="ARBA" id="ARBA00023157"/>
    </source>
</evidence>
<dbReference type="InterPro" id="IPR051360">
    <property type="entry name" value="Neuronal_Pentraxin_Related"/>
</dbReference>
<accession>A0A3B1IEN5</accession>
<sequence length="516" mass="56503">MKFIVVILAAGMVAFIGAVICIIAAVHSGSPAAPPLTQNRSASPAPFSPGSVARAGALDALHATEAPGGPEAPTFYGLTGSIGGAGSEQRVVYSRLLCTPVPPGQCEPKAVQADQQQQEDGDEESGSLRAAAEELRHTAQRQQEEIRADRRTIRELAGKLAECEGTGGGGVVQEERERERGMMGDEGRAGGAVEELERAILHMKERIEKLEVRRELQEGGDDHIQNDPTLTHPVCVISSLVGGYEGTRKVEDLEEELKRRMKLLEEERKNLRQQSQKHQDHIDQGLDAIHQRISSLEQGLSENRFPEGYRLSFPVRSSSMYAVVKHTMPALHAITVCMWLRPTQSVLGTGFSYAVPEQSHELVLQQLVHGPIEFIINNEVAQFTLNLTVNAWQHVCVSWNRRAGVWHVYLGGKLKGEGKDLAVRHSIRPGGTLILGQEQSSMGGLRFVASRALVGELSQFNLWDRVLTHAELYALAHCSTGMLGNIVPWNSREVEVFGGVTKQPAEHCDHHASVRQ</sequence>
<comment type="cofactor">
    <cofactor evidence="1">
        <name>Ca(2+)</name>
        <dbReference type="ChEBI" id="CHEBI:29108"/>
    </cofactor>
</comment>
<feature type="domain" description="Pentraxin (PTX)" evidence="9">
    <location>
        <begin position="307"/>
        <end position="508"/>
    </location>
</feature>
<feature type="coiled-coil region" evidence="7">
    <location>
        <begin position="132"/>
        <end position="159"/>
    </location>
</feature>
<keyword evidence="2" id="KW-0479">Metal-binding</keyword>
<evidence type="ECO:0000256" key="8">
    <source>
        <dbReference type="SAM" id="MobiDB-lite"/>
    </source>
</evidence>
<evidence type="ECO:0000259" key="9">
    <source>
        <dbReference type="PROSITE" id="PS51828"/>
    </source>
</evidence>
<dbReference type="Pfam" id="PF00354">
    <property type="entry name" value="Pentaxin"/>
    <property type="match status" value="1"/>
</dbReference>
<dbReference type="SMART" id="SM00159">
    <property type="entry name" value="PTX"/>
    <property type="match status" value="1"/>
</dbReference>
<evidence type="ECO:0000313" key="11">
    <source>
        <dbReference type="Proteomes" id="UP000018467"/>
    </source>
</evidence>
<protein>
    <submittedName>
        <fullName evidence="10">Neuronal pentraxin receptor a</fullName>
    </submittedName>
</protein>
<evidence type="ECO:0000256" key="7">
    <source>
        <dbReference type="SAM" id="Coils"/>
    </source>
</evidence>
<dbReference type="Gene3D" id="2.60.120.200">
    <property type="match status" value="1"/>
</dbReference>
<reference evidence="10" key="3">
    <citation type="submission" date="2025-08" db="UniProtKB">
        <authorList>
            <consortium name="Ensembl"/>
        </authorList>
    </citation>
    <scope>IDENTIFICATION</scope>
</reference>
<evidence type="ECO:0000256" key="3">
    <source>
        <dbReference type="ARBA" id="ARBA00022837"/>
    </source>
</evidence>
<keyword evidence="4 6" id="KW-1015">Disulfide bond</keyword>